<name>A0ABR9ZZZ0_9FIRM</name>
<comment type="caution">
    <text evidence="1">The sequence shown here is derived from an EMBL/GenBank/DDBJ whole genome shotgun (WGS) entry which is preliminary data.</text>
</comment>
<evidence type="ECO:0000313" key="2">
    <source>
        <dbReference type="Proteomes" id="UP000614200"/>
    </source>
</evidence>
<proteinExistence type="predicted"/>
<dbReference type="EMBL" id="JADKNH010000016">
    <property type="protein sequence ID" value="MBF4695460.1"/>
    <property type="molecule type" value="Genomic_DNA"/>
</dbReference>
<sequence>MTNYKKRDNDTADNYNAEDISRFLKAEADEFILQPLCDEHKNILRR</sequence>
<dbReference type="Proteomes" id="UP000614200">
    <property type="component" value="Unassembled WGS sequence"/>
</dbReference>
<gene>
    <name evidence="1" type="ORF">ISU02_20395</name>
</gene>
<protein>
    <submittedName>
        <fullName evidence="1">Uncharacterized protein</fullName>
    </submittedName>
</protein>
<organism evidence="1 2">
    <name type="scientific">Fusibacter ferrireducens</name>
    <dbReference type="NCBI Taxonomy" id="2785058"/>
    <lineage>
        <taxon>Bacteria</taxon>
        <taxon>Bacillati</taxon>
        <taxon>Bacillota</taxon>
        <taxon>Clostridia</taxon>
        <taxon>Eubacteriales</taxon>
        <taxon>Eubacteriales Family XII. Incertae Sedis</taxon>
        <taxon>Fusibacter</taxon>
    </lineage>
</organism>
<accession>A0ABR9ZZZ0</accession>
<evidence type="ECO:0000313" key="1">
    <source>
        <dbReference type="EMBL" id="MBF4695460.1"/>
    </source>
</evidence>
<dbReference type="RefSeq" id="WP_194703699.1">
    <property type="nucleotide sequence ID" value="NZ_JADKNH010000016.1"/>
</dbReference>
<keyword evidence="2" id="KW-1185">Reference proteome</keyword>
<reference evidence="1 2" key="1">
    <citation type="submission" date="2020-11" db="EMBL/GenBank/DDBJ databases">
        <title>Fusibacter basophilias sp. nov.</title>
        <authorList>
            <person name="Qiu D."/>
        </authorList>
    </citation>
    <scope>NUCLEOTIDE SEQUENCE [LARGE SCALE GENOMIC DNA]</scope>
    <source>
        <strain evidence="1 2">Q10-2</strain>
    </source>
</reference>